<sequence length="75" mass="8162">ENCCRLENRKEEEGCQSRPTISAATPTKKKTIKFNSSEPSRTVSGELPSSSADGTTSREAMLKAIEEKRLQASSS</sequence>
<evidence type="ECO:0000256" key="1">
    <source>
        <dbReference type="SAM" id="MobiDB-lite"/>
    </source>
</evidence>
<protein>
    <submittedName>
        <fullName evidence="2">Uncharacterized protein</fullName>
    </submittedName>
</protein>
<name>A0A367IM78_RHIAZ</name>
<feature type="compositionally biased region" description="Basic and acidic residues" evidence="1">
    <location>
        <begin position="1"/>
        <end position="15"/>
    </location>
</feature>
<evidence type="ECO:0000313" key="2">
    <source>
        <dbReference type="EMBL" id="RCH78743.1"/>
    </source>
</evidence>
<organism evidence="2 3">
    <name type="scientific">Rhizopus azygosporus</name>
    <name type="common">Rhizopus microsporus var. azygosporus</name>
    <dbReference type="NCBI Taxonomy" id="86630"/>
    <lineage>
        <taxon>Eukaryota</taxon>
        <taxon>Fungi</taxon>
        <taxon>Fungi incertae sedis</taxon>
        <taxon>Mucoromycota</taxon>
        <taxon>Mucoromycotina</taxon>
        <taxon>Mucoromycetes</taxon>
        <taxon>Mucorales</taxon>
        <taxon>Mucorineae</taxon>
        <taxon>Rhizopodaceae</taxon>
        <taxon>Rhizopus</taxon>
    </lineage>
</organism>
<dbReference type="AlphaFoldDB" id="A0A367IM78"/>
<evidence type="ECO:0000313" key="3">
    <source>
        <dbReference type="Proteomes" id="UP000252139"/>
    </source>
</evidence>
<proteinExistence type="predicted"/>
<feature type="region of interest" description="Disordered" evidence="1">
    <location>
        <begin position="1"/>
        <end position="57"/>
    </location>
</feature>
<gene>
    <name evidence="2" type="ORF">CU097_002948</name>
</gene>
<feature type="non-terminal residue" evidence="2">
    <location>
        <position position="1"/>
    </location>
</feature>
<feature type="non-terminal residue" evidence="2">
    <location>
        <position position="75"/>
    </location>
</feature>
<keyword evidence="3" id="KW-1185">Reference proteome</keyword>
<comment type="caution">
    <text evidence="2">The sequence shown here is derived from an EMBL/GenBank/DDBJ whole genome shotgun (WGS) entry which is preliminary data.</text>
</comment>
<accession>A0A367IM78</accession>
<dbReference type="EMBL" id="PJQL01004945">
    <property type="protein sequence ID" value="RCH78743.1"/>
    <property type="molecule type" value="Genomic_DNA"/>
</dbReference>
<feature type="compositionally biased region" description="Polar residues" evidence="1">
    <location>
        <begin position="33"/>
        <end position="57"/>
    </location>
</feature>
<dbReference type="Proteomes" id="UP000252139">
    <property type="component" value="Unassembled WGS sequence"/>
</dbReference>
<reference evidence="2 3" key="1">
    <citation type="journal article" date="2018" name="G3 (Bethesda)">
        <title>Phylogenetic and Phylogenomic Definition of Rhizopus Species.</title>
        <authorList>
            <person name="Gryganskyi A.P."/>
            <person name="Golan J."/>
            <person name="Dolatabadi S."/>
            <person name="Mondo S."/>
            <person name="Robb S."/>
            <person name="Idnurm A."/>
            <person name="Muszewska A."/>
            <person name="Steczkiewicz K."/>
            <person name="Masonjones S."/>
            <person name="Liao H.L."/>
            <person name="Gajdeczka M.T."/>
            <person name="Anike F."/>
            <person name="Vuek A."/>
            <person name="Anishchenko I.M."/>
            <person name="Voigt K."/>
            <person name="de Hoog G.S."/>
            <person name="Smith M.E."/>
            <person name="Heitman J."/>
            <person name="Vilgalys R."/>
            <person name="Stajich J.E."/>
        </authorList>
    </citation>
    <scope>NUCLEOTIDE SEQUENCE [LARGE SCALE GENOMIC DNA]</scope>
    <source>
        <strain evidence="2 3">CBS 357.93</strain>
    </source>
</reference>